<keyword evidence="1" id="KW-0472">Membrane</keyword>
<keyword evidence="3" id="KW-1185">Reference proteome</keyword>
<protein>
    <submittedName>
        <fullName evidence="2">Uncharacterized protein</fullName>
    </submittedName>
</protein>
<dbReference type="STRING" id="408657.SAMN04487995_6011"/>
<dbReference type="AlphaFoldDB" id="A0A1H7B8T9"/>
<dbReference type="EMBL" id="FNXY01000011">
    <property type="protein sequence ID" value="SEJ69805.1"/>
    <property type="molecule type" value="Genomic_DNA"/>
</dbReference>
<evidence type="ECO:0000313" key="2">
    <source>
        <dbReference type="EMBL" id="SEJ69805.1"/>
    </source>
</evidence>
<proteinExistence type="predicted"/>
<gene>
    <name evidence="2" type="ORF">SAMN04487995_6011</name>
</gene>
<organism evidence="2 3">
    <name type="scientific">Dyadobacter koreensis</name>
    <dbReference type="NCBI Taxonomy" id="408657"/>
    <lineage>
        <taxon>Bacteria</taxon>
        <taxon>Pseudomonadati</taxon>
        <taxon>Bacteroidota</taxon>
        <taxon>Cytophagia</taxon>
        <taxon>Cytophagales</taxon>
        <taxon>Spirosomataceae</taxon>
        <taxon>Dyadobacter</taxon>
    </lineage>
</organism>
<sequence>MGTFFCILIAGICYQKALFFLVRIFKSNLSSEGIDKLDSVFSRLLLGNRALELNNNIVNAFGWMIVGSLFILILFFKKHKML</sequence>
<accession>A0A1H7B8T9</accession>
<dbReference type="Proteomes" id="UP000199532">
    <property type="component" value="Unassembled WGS sequence"/>
</dbReference>
<reference evidence="2 3" key="1">
    <citation type="submission" date="2016-10" db="EMBL/GenBank/DDBJ databases">
        <authorList>
            <person name="de Groot N.N."/>
        </authorList>
    </citation>
    <scope>NUCLEOTIDE SEQUENCE [LARGE SCALE GENOMIC DNA]</scope>
    <source>
        <strain evidence="2 3">DSM 19938</strain>
    </source>
</reference>
<name>A0A1H7B8T9_9BACT</name>
<evidence type="ECO:0000313" key="3">
    <source>
        <dbReference type="Proteomes" id="UP000199532"/>
    </source>
</evidence>
<feature type="transmembrane region" description="Helical" evidence="1">
    <location>
        <begin position="57"/>
        <end position="76"/>
    </location>
</feature>
<keyword evidence="1" id="KW-1133">Transmembrane helix</keyword>
<keyword evidence="1" id="KW-0812">Transmembrane</keyword>
<evidence type="ECO:0000256" key="1">
    <source>
        <dbReference type="SAM" id="Phobius"/>
    </source>
</evidence>